<dbReference type="AlphaFoldDB" id="A0AAD5QVL8"/>
<comment type="caution">
    <text evidence="1">The sequence shown here is derived from an EMBL/GenBank/DDBJ whole genome shotgun (WGS) entry which is preliminary data.</text>
</comment>
<organism evidence="1 2">
    <name type="scientific">Parelaphostrongylus tenuis</name>
    <name type="common">Meningeal worm</name>
    <dbReference type="NCBI Taxonomy" id="148309"/>
    <lineage>
        <taxon>Eukaryota</taxon>
        <taxon>Metazoa</taxon>
        <taxon>Ecdysozoa</taxon>
        <taxon>Nematoda</taxon>
        <taxon>Chromadorea</taxon>
        <taxon>Rhabditida</taxon>
        <taxon>Rhabditina</taxon>
        <taxon>Rhabditomorpha</taxon>
        <taxon>Strongyloidea</taxon>
        <taxon>Metastrongylidae</taxon>
        <taxon>Parelaphostrongylus</taxon>
    </lineage>
</organism>
<sequence length="87" mass="10110">MVNSFRESLILDYEVLLNLRYPIHQRLSIRPSLILRRLGFQLITSQRVFIEGQSYVAMCRARSLAAVRVIAFDPSVTRANPNVVRRH</sequence>
<evidence type="ECO:0000313" key="1">
    <source>
        <dbReference type="EMBL" id="KAJ1363042.1"/>
    </source>
</evidence>
<protein>
    <submittedName>
        <fullName evidence="1">Uncharacterized protein</fullName>
    </submittedName>
</protein>
<keyword evidence="2" id="KW-1185">Reference proteome</keyword>
<dbReference type="EMBL" id="JAHQIW010004595">
    <property type="protein sequence ID" value="KAJ1363042.1"/>
    <property type="molecule type" value="Genomic_DNA"/>
</dbReference>
<evidence type="ECO:0000313" key="2">
    <source>
        <dbReference type="Proteomes" id="UP001196413"/>
    </source>
</evidence>
<proteinExistence type="predicted"/>
<dbReference type="Proteomes" id="UP001196413">
    <property type="component" value="Unassembled WGS sequence"/>
</dbReference>
<reference evidence="1" key="1">
    <citation type="submission" date="2021-06" db="EMBL/GenBank/DDBJ databases">
        <title>Parelaphostrongylus tenuis whole genome reference sequence.</title>
        <authorList>
            <person name="Garwood T.J."/>
            <person name="Larsen P.A."/>
            <person name="Fountain-Jones N.M."/>
            <person name="Garbe J.R."/>
            <person name="Macchietto M.G."/>
            <person name="Kania S.A."/>
            <person name="Gerhold R.W."/>
            <person name="Richards J.E."/>
            <person name="Wolf T.M."/>
        </authorList>
    </citation>
    <scope>NUCLEOTIDE SEQUENCE</scope>
    <source>
        <strain evidence="1">MNPRO001-30</strain>
        <tissue evidence="1">Meninges</tissue>
    </source>
</reference>
<name>A0AAD5QVL8_PARTN</name>
<gene>
    <name evidence="1" type="ORF">KIN20_022797</name>
</gene>
<accession>A0AAD5QVL8</accession>